<protein>
    <submittedName>
        <fullName evidence="3">Uncharacterized protein</fullName>
    </submittedName>
</protein>
<name>A0A0G4IYI0_PLABS</name>
<sequence length="102" mass="11458">MAGIGFASEAELLRIQVDELERSLWHLEKSNQELMEADPHDPVYRQAIIENEDVIHRKRAKVADLKAQLESISSHAAYYPPAPARPAQQARRADGPDLGVFL</sequence>
<dbReference type="OrthoDB" id="548474at2759"/>
<dbReference type="Proteomes" id="UP000039324">
    <property type="component" value="Unassembled WGS sequence"/>
</dbReference>
<dbReference type="Proteomes" id="UP000290189">
    <property type="component" value="Unassembled WGS sequence"/>
</dbReference>
<keyword evidence="5" id="KW-1185">Reference proteome</keyword>
<dbReference type="AlphaFoldDB" id="A0A0G4IYI0"/>
<reference evidence="3 5" key="1">
    <citation type="submission" date="2015-02" db="EMBL/GenBank/DDBJ databases">
        <authorList>
            <person name="Chooi Y.-H."/>
        </authorList>
    </citation>
    <scope>NUCLEOTIDE SEQUENCE [LARGE SCALE GENOMIC DNA]</scope>
    <source>
        <strain evidence="3">E3</strain>
    </source>
</reference>
<gene>
    <name evidence="3" type="ORF">PBRA_008046</name>
    <name evidence="4" type="ORF">PLBR_LOCUS2306</name>
</gene>
<evidence type="ECO:0000256" key="2">
    <source>
        <dbReference type="SAM" id="MobiDB-lite"/>
    </source>
</evidence>
<keyword evidence="4" id="KW-0496">Mitochondrion</keyword>
<keyword evidence="1" id="KW-0175">Coiled coil</keyword>
<reference evidence="4 6" key="2">
    <citation type="submission" date="2018-03" db="EMBL/GenBank/DDBJ databases">
        <authorList>
            <person name="Fogelqvist J."/>
        </authorList>
    </citation>
    <scope>NUCLEOTIDE SEQUENCE [LARGE SCALE GENOMIC DNA]</scope>
</reference>
<feature type="coiled-coil region" evidence="1">
    <location>
        <begin position="10"/>
        <end position="37"/>
    </location>
</feature>
<evidence type="ECO:0000313" key="6">
    <source>
        <dbReference type="Proteomes" id="UP000290189"/>
    </source>
</evidence>
<feature type="region of interest" description="Disordered" evidence="2">
    <location>
        <begin position="78"/>
        <end position="102"/>
    </location>
</feature>
<organism evidence="3 5">
    <name type="scientific">Plasmodiophora brassicae</name>
    <name type="common">Clubroot disease agent</name>
    <dbReference type="NCBI Taxonomy" id="37360"/>
    <lineage>
        <taxon>Eukaryota</taxon>
        <taxon>Sar</taxon>
        <taxon>Rhizaria</taxon>
        <taxon>Endomyxa</taxon>
        <taxon>Phytomyxea</taxon>
        <taxon>Plasmodiophorida</taxon>
        <taxon>Plasmodiophoridae</taxon>
        <taxon>Plasmodiophora</taxon>
    </lineage>
</organism>
<dbReference type="EMBL" id="OVEO01000003">
    <property type="protein sequence ID" value="SPQ95091.1"/>
    <property type="molecule type" value="Genomic_DNA"/>
</dbReference>
<proteinExistence type="predicted"/>
<geneLocation type="mitochondrion" evidence="4"/>
<dbReference type="EMBL" id="CDSF01000100">
    <property type="protein sequence ID" value="CEP00312.1"/>
    <property type="molecule type" value="Genomic_DNA"/>
</dbReference>
<evidence type="ECO:0000256" key="1">
    <source>
        <dbReference type="SAM" id="Coils"/>
    </source>
</evidence>
<accession>A0A0G4IYI0</accession>
<evidence type="ECO:0000313" key="5">
    <source>
        <dbReference type="Proteomes" id="UP000039324"/>
    </source>
</evidence>
<evidence type="ECO:0000313" key="3">
    <source>
        <dbReference type="EMBL" id="CEP00312.1"/>
    </source>
</evidence>
<evidence type="ECO:0000313" key="4">
    <source>
        <dbReference type="EMBL" id="SPQ95091.1"/>
    </source>
</evidence>